<proteinExistence type="predicted"/>
<feature type="region of interest" description="Disordered" evidence="1">
    <location>
        <begin position="62"/>
        <end position="92"/>
    </location>
</feature>
<evidence type="ECO:0000313" key="3">
    <source>
        <dbReference type="Proteomes" id="UP000571554"/>
    </source>
</evidence>
<reference evidence="2 3" key="1">
    <citation type="submission" date="2020-08" db="EMBL/GenBank/DDBJ databases">
        <title>Above-ground endophytic microbial communities from plants in different locations in the United States.</title>
        <authorList>
            <person name="Frank C."/>
        </authorList>
    </citation>
    <scope>NUCLEOTIDE SEQUENCE [LARGE SCALE GENOMIC DNA]</scope>
    <source>
        <strain evidence="2 3">WP4_2_2</strain>
    </source>
</reference>
<comment type="caution">
    <text evidence="2">The sequence shown here is derived from an EMBL/GenBank/DDBJ whole genome shotgun (WGS) entry which is preliminary data.</text>
</comment>
<dbReference type="AlphaFoldDB" id="A0A7W9WUX4"/>
<evidence type="ECO:0000256" key="1">
    <source>
        <dbReference type="SAM" id="MobiDB-lite"/>
    </source>
</evidence>
<evidence type="ECO:0000313" key="2">
    <source>
        <dbReference type="EMBL" id="MBB6104233.1"/>
    </source>
</evidence>
<dbReference type="Proteomes" id="UP000571554">
    <property type="component" value="Unassembled WGS sequence"/>
</dbReference>
<protein>
    <submittedName>
        <fullName evidence="2">Uncharacterized protein</fullName>
    </submittedName>
</protein>
<name>A0A7W9WUX4_9BURK</name>
<dbReference type="RefSeq" id="WP_183726283.1">
    <property type="nucleotide sequence ID" value="NZ_JACHBW010000011.1"/>
</dbReference>
<keyword evidence="3" id="KW-1185">Reference proteome</keyword>
<dbReference type="EMBL" id="JACHBW010000011">
    <property type="protein sequence ID" value="MBB6104233.1"/>
    <property type="molecule type" value="Genomic_DNA"/>
</dbReference>
<gene>
    <name evidence="2" type="ORF">F4827_004092</name>
</gene>
<sequence>MTGFFTGTPQYSAAPRQIGARAVYPTFQHDKKIHQRYDSLHHLSSLGKFKLKYRTARINAAREQQHQHKIPADGKPAKMTKAQCAVDSPPAR</sequence>
<accession>A0A7W9WUX4</accession>
<feature type="compositionally biased region" description="Basic and acidic residues" evidence="1">
    <location>
        <begin position="63"/>
        <end position="76"/>
    </location>
</feature>
<organism evidence="2 3">
    <name type="scientific">Paraburkholderia bannensis</name>
    <dbReference type="NCBI Taxonomy" id="765414"/>
    <lineage>
        <taxon>Bacteria</taxon>
        <taxon>Pseudomonadati</taxon>
        <taxon>Pseudomonadota</taxon>
        <taxon>Betaproteobacteria</taxon>
        <taxon>Burkholderiales</taxon>
        <taxon>Burkholderiaceae</taxon>
        <taxon>Paraburkholderia</taxon>
    </lineage>
</organism>